<evidence type="ECO:0000256" key="1">
    <source>
        <dbReference type="ARBA" id="ARBA00007812"/>
    </source>
</evidence>
<gene>
    <name evidence="7" type="ORF">A6F49_04120</name>
</gene>
<protein>
    <recommendedName>
        <fullName evidence="9">Thiamine pyrophosphate-binding protein</fullName>
    </recommendedName>
</protein>
<dbReference type="Pfam" id="PF02776">
    <property type="entry name" value="TPP_enzyme_N"/>
    <property type="match status" value="1"/>
</dbReference>
<keyword evidence="8" id="KW-1185">Reference proteome</keyword>
<sequence>MATSVSDFIIDRLIAWGLHHWYGYPGDGIGGFDGAMGRAQKQGKNFTYIRPTHEEEAAFMATAHAKFTGEVGVCVATSGPGALHLLNGLYDAKGDNTPVVAIIGQQARVSLGTEFQQEINLERTFSDVAVFVQTVTTPMHAQFVIDKAVRMAKAYRGPAVVILPADVQTLDMEEPTAEHFVSRTGVGYAEDRLCPDDTALAQAAAVLNAGQKVAMLVGQGAIGATDEVLAVAQRLGAGICTALLGKQVVPGDIDYHTQQLGLLGSRPSYDMMQDCDTLLMVGTNFPYGEFLPPTGNARAVQLDLSPRHLGARYPTEVNLWGDAKTTLAALLPRLDQHDLDWQNTIAEQMREWDEENDRIALAEASPVNPRRVFTSLNDRLPDNAIITCDAGSTADWYGFHIKLGRNQMGNLSGRMASMLAAMPYAIAAKFAHPQRPVVCTIGDGAFQMLGMNGLLTVKRHWQQWDSPTFIVMVLDNGDLNQVSWEMRIAGDPRWDTAQLVEPMDYAGYAELLGFKGIRVEDPADIDAAWDQAFAADRPVVLSVKTDANTPPLPAHITLEQAGGLAKSLLTGDPAIARVINQSVRSGAARLFERVRNKLNE</sequence>
<dbReference type="InterPro" id="IPR047211">
    <property type="entry name" value="POXB-like"/>
</dbReference>
<dbReference type="NCBIfam" id="NF006129">
    <property type="entry name" value="PRK08273.1"/>
    <property type="match status" value="1"/>
</dbReference>
<dbReference type="GO" id="GO:0003824">
    <property type="term" value="F:catalytic activity"/>
    <property type="evidence" value="ECO:0007669"/>
    <property type="project" value="InterPro"/>
</dbReference>
<accession>A0A1B7M2N2</accession>
<evidence type="ECO:0000313" key="8">
    <source>
        <dbReference type="Proteomes" id="UP000078292"/>
    </source>
</evidence>
<proteinExistence type="inferred from homology"/>
<dbReference type="PANTHER" id="PTHR42981">
    <property type="entry name" value="PYRUVATE DEHYDROGENASE [UBIQUINONE]"/>
    <property type="match status" value="1"/>
</dbReference>
<evidence type="ECO:0008006" key="9">
    <source>
        <dbReference type="Google" id="ProtNLM"/>
    </source>
</evidence>
<dbReference type="Gene3D" id="3.40.50.970">
    <property type="match status" value="2"/>
</dbReference>
<dbReference type="InterPro" id="IPR012000">
    <property type="entry name" value="Thiamin_PyroP_enz_cen_dom"/>
</dbReference>
<name>A0A1B7M2N2_9MICC</name>
<comment type="similarity">
    <text evidence="1 3">Belongs to the TPP enzyme family.</text>
</comment>
<dbReference type="InterPro" id="IPR011766">
    <property type="entry name" value="TPP_enzyme_TPP-bd"/>
</dbReference>
<dbReference type="InterPro" id="IPR029061">
    <property type="entry name" value="THDP-binding"/>
</dbReference>
<dbReference type="GO" id="GO:0030976">
    <property type="term" value="F:thiamine pyrophosphate binding"/>
    <property type="evidence" value="ECO:0007669"/>
    <property type="project" value="InterPro"/>
</dbReference>
<evidence type="ECO:0000259" key="5">
    <source>
        <dbReference type="Pfam" id="PF02775"/>
    </source>
</evidence>
<evidence type="ECO:0000313" key="7">
    <source>
        <dbReference type="EMBL" id="OAV62853.1"/>
    </source>
</evidence>
<dbReference type="InterPro" id="IPR012001">
    <property type="entry name" value="Thiamin_PyroP_enz_TPP-bd_dom"/>
</dbReference>
<dbReference type="EMBL" id="LXEY01000007">
    <property type="protein sequence ID" value="OAV62853.1"/>
    <property type="molecule type" value="Genomic_DNA"/>
</dbReference>
<dbReference type="SUPFAM" id="SSF52518">
    <property type="entry name" value="Thiamin diphosphate-binding fold (THDP-binding)"/>
    <property type="match status" value="2"/>
</dbReference>
<dbReference type="OrthoDB" id="4959782at2"/>
<evidence type="ECO:0000259" key="4">
    <source>
        <dbReference type="Pfam" id="PF00205"/>
    </source>
</evidence>
<dbReference type="RefSeq" id="WP_043056087.1">
    <property type="nucleotide sequence ID" value="NZ_LXEY01000007.1"/>
</dbReference>
<dbReference type="InterPro" id="IPR029035">
    <property type="entry name" value="DHS-like_NAD/FAD-binding_dom"/>
</dbReference>
<dbReference type="CDD" id="cd07039">
    <property type="entry name" value="TPP_PYR_POX"/>
    <property type="match status" value="1"/>
</dbReference>
<dbReference type="InterPro" id="IPR047210">
    <property type="entry name" value="TPP_PYR_POXB-like"/>
</dbReference>
<evidence type="ECO:0000259" key="6">
    <source>
        <dbReference type="Pfam" id="PF02776"/>
    </source>
</evidence>
<dbReference type="InterPro" id="IPR047212">
    <property type="entry name" value="TPP_POXB-like"/>
</dbReference>
<dbReference type="Pfam" id="PF00205">
    <property type="entry name" value="TPP_enzyme_M"/>
    <property type="match status" value="1"/>
</dbReference>
<dbReference type="CDD" id="cd02014">
    <property type="entry name" value="TPP_POX"/>
    <property type="match status" value="1"/>
</dbReference>
<dbReference type="SUPFAM" id="SSF52467">
    <property type="entry name" value="DHS-like NAD/FAD-binding domain"/>
    <property type="match status" value="1"/>
</dbReference>
<evidence type="ECO:0000256" key="3">
    <source>
        <dbReference type="RuleBase" id="RU362132"/>
    </source>
</evidence>
<feature type="domain" description="Thiamine pyrophosphate enzyme N-terminal TPP-binding" evidence="6">
    <location>
        <begin position="5"/>
        <end position="120"/>
    </location>
</feature>
<reference evidence="7 8" key="1">
    <citation type="submission" date="2016-04" db="EMBL/GenBank/DDBJ databases">
        <title>First whole genome shotgun sequence of the bacterium Enteractinococcus sp. strain UASWS1574.</title>
        <authorList>
            <person name="Crovadore J."/>
            <person name="Chablais R."/>
            <person name="Lefort F."/>
        </authorList>
    </citation>
    <scope>NUCLEOTIDE SEQUENCE [LARGE SCALE GENOMIC DNA]</scope>
    <source>
        <strain evidence="7 8">UASWS1574</strain>
    </source>
</reference>
<dbReference type="PANTHER" id="PTHR42981:SF2">
    <property type="entry name" value="PYRUVATE DEHYDROGENASE [UBIQUINONE]"/>
    <property type="match status" value="1"/>
</dbReference>
<keyword evidence="2 3" id="KW-0786">Thiamine pyrophosphate</keyword>
<dbReference type="STRING" id="1837282.A6F49_04120"/>
<feature type="domain" description="Thiamine pyrophosphate enzyme central" evidence="4">
    <location>
        <begin position="200"/>
        <end position="330"/>
    </location>
</feature>
<dbReference type="GO" id="GO:0000287">
    <property type="term" value="F:magnesium ion binding"/>
    <property type="evidence" value="ECO:0007669"/>
    <property type="project" value="InterPro"/>
</dbReference>
<dbReference type="Pfam" id="PF02775">
    <property type="entry name" value="TPP_enzyme_C"/>
    <property type="match status" value="1"/>
</dbReference>
<dbReference type="AlphaFoldDB" id="A0A1B7M2N2"/>
<organism evidence="7 8">
    <name type="scientific">Enteractinococcus helveticum</name>
    <dbReference type="NCBI Taxonomy" id="1837282"/>
    <lineage>
        <taxon>Bacteria</taxon>
        <taxon>Bacillati</taxon>
        <taxon>Actinomycetota</taxon>
        <taxon>Actinomycetes</taxon>
        <taxon>Micrococcales</taxon>
        <taxon>Micrococcaceae</taxon>
    </lineage>
</organism>
<dbReference type="Proteomes" id="UP000078292">
    <property type="component" value="Unassembled WGS sequence"/>
</dbReference>
<feature type="domain" description="Thiamine pyrophosphate enzyme TPP-binding" evidence="5">
    <location>
        <begin position="389"/>
        <end position="543"/>
    </location>
</feature>
<comment type="caution">
    <text evidence="7">The sequence shown here is derived from an EMBL/GenBank/DDBJ whole genome shotgun (WGS) entry which is preliminary data.</text>
</comment>
<evidence type="ECO:0000256" key="2">
    <source>
        <dbReference type="ARBA" id="ARBA00023052"/>
    </source>
</evidence>
<dbReference type="Gene3D" id="3.40.50.1220">
    <property type="entry name" value="TPP-binding domain"/>
    <property type="match status" value="1"/>
</dbReference>